<keyword evidence="3 6" id="KW-0812">Transmembrane</keyword>
<dbReference type="PANTHER" id="PTHR12778:SF10">
    <property type="entry name" value="MAJOR FACILITATOR SUPERFAMILY DOMAIN-CONTAINING PROTEIN 3"/>
    <property type="match status" value="1"/>
</dbReference>
<name>A0A378VSS1_NEIGO</name>
<feature type="transmembrane region" description="Helical" evidence="6">
    <location>
        <begin position="220"/>
        <end position="239"/>
    </location>
</feature>
<sequence>MPSEHSFRRHLHWNGKPAARGGIFQQAGDICYNRLLFFGCTNDDCIEIRFYRANLFPQYACLYFTGFASGLPLYFLINLIPAWLRSEQVDLKSIGLMALIGLPFTWKFLWSPLMDAVRLPVLGRRRGWMLLTQAGLLAALAAYAFLNPRNHLPLIAGLSVLVAFFSASQDIVLDAFRREILSDEELGLGNSVHVNAYRVAALIPGSLSLVLADRMPWSEVFVITSLFMLPGLLMTLFLAHEPVLPPSVPKTLKQTVVEPFKEFLRARASLRRCACCCLSSFTNSATVWQPRWQRRFIWIWVSARPTSV</sequence>
<feature type="transmembrane region" description="Helical" evidence="6">
    <location>
        <begin position="59"/>
        <end position="84"/>
    </location>
</feature>
<evidence type="ECO:0000256" key="4">
    <source>
        <dbReference type="ARBA" id="ARBA00022989"/>
    </source>
</evidence>
<evidence type="ECO:0000256" key="2">
    <source>
        <dbReference type="ARBA" id="ARBA00022448"/>
    </source>
</evidence>
<evidence type="ECO:0000256" key="1">
    <source>
        <dbReference type="ARBA" id="ARBA00004141"/>
    </source>
</evidence>
<dbReference type="InterPro" id="IPR036259">
    <property type="entry name" value="MFS_trans_sf"/>
</dbReference>
<proteinExistence type="predicted"/>
<dbReference type="GO" id="GO:0016020">
    <property type="term" value="C:membrane"/>
    <property type="evidence" value="ECO:0007669"/>
    <property type="project" value="UniProtKB-SubCell"/>
</dbReference>
<comment type="subcellular location">
    <subcellularLocation>
        <location evidence="1">Membrane</location>
        <topology evidence="1">Multi-pass membrane protein</topology>
    </subcellularLocation>
</comment>
<evidence type="ECO:0000256" key="6">
    <source>
        <dbReference type="SAM" id="Phobius"/>
    </source>
</evidence>
<dbReference type="EMBL" id="UGRI01000001">
    <property type="protein sequence ID" value="SUA19986.1"/>
    <property type="molecule type" value="Genomic_DNA"/>
</dbReference>
<dbReference type="Pfam" id="PF07690">
    <property type="entry name" value="MFS_1"/>
    <property type="match status" value="1"/>
</dbReference>
<feature type="transmembrane region" description="Helical" evidence="6">
    <location>
        <begin position="96"/>
        <end position="116"/>
    </location>
</feature>
<dbReference type="InterPro" id="IPR011701">
    <property type="entry name" value="MFS"/>
</dbReference>
<keyword evidence="5 6" id="KW-0472">Membrane</keyword>
<dbReference type="GO" id="GO:0022857">
    <property type="term" value="F:transmembrane transporter activity"/>
    <property type="evidence" value="ECO:0007669"/>
    <property type="project" value="InterPro"/>
</dbReference>
<keyword evidence="4 6" id="KW-1133">Transmembrane helix</keyword>
<evidence type="ECO:0000313" key="7">
    <source>
        <dbReference type="EMBL" id="SUA19986.1"/>
    </source>
</evidence>
<reference evidence="7" key="1">
    <citation type="submission" date="2018-06" db="EMBL/GenBank/DDBJ databases">
        <authorList>
            <consortium name="Pathogen Informatics"/>
            <person name="Doyle S."/>
        </authorList>
    </citation>
    <scope>NUCLEOTIDE SEQUENCE [LARGE SCALE GENOMIC DNA]</scope>
    <source>
        <strain evidence="7">NCTC11421</strain>
    </source>
</reference>
<evidence type="ECO:0000256" key="5">
    <source>
        <dbReference type="ARBA" id="ARBA00023136"/>
    </source>
</evidence>
<evidence type="ECO:0000256" key="3">
    <source>
        <dbReference type="ARBA" id="ARBA00022692"/>
    </source>
</evidence>
<accession>A0A378VSS1</accession>
<feature type="transmembrane region" description="Helical" evidence="6">
    <location>
        <begin position="152"/>
        <end position="173"/>
    </location>
</feature>
<keyword evidence="2" id="KW-0813">Transport</keyword>
<dbReference type="PANTHER" id="PTHR12778">
    <property type="entry name" value="SOLUTE CARRIER FAMILY 33 ACETYL-COA TRANSPORTER -RELATED"/>
    <property type="match status" value="1"/>
</dbReference>
<feature type="transmembrane region" description="Helical" evidence="6">
    <location>
        <begin position="128"/>
        <end position="146"/>
    </location>
</feature>
<protein>
    <submittedName>
        <fullName evidence="7">AmpG protein</fullName>
    </submittedName>
</protein>
<dbReference type="InterPro" id="IPR004752">
    <property type="entry name" value="AmpG_permease/AT-1"/>
</dbReference>
<dbReference type="SUPFAM" id="SSF103473">
    <property type="entry name" value="MFS general substrate transporter"/>
    <property type="match status" value="1"/>
</dbReference>
<gene>
    <name evidence="7" type="primary">ampG_1</name>
    <name evidence="7" type="ORF">NCTC11421_00064</name>
</gene>
<organism evidence="7">
    <name type="scientific">Neisseria gonorrhoeae</name>
    <dbReference type="NCBI Taxonomy" id="485"/>
    <lineage>
        <taxon>Bacteria</taxon>
        <taxon>Pseudomonadati</taxon>
        <taxon>Pseudomonadota</taxon>
        <taxon>Betaproteobacteria</taxon>
        <taxon>Neisseriales</taxon>
        <taxon>Neisseriaceae</taxon>
        <taxon>Neisseria</taxon>
    </lineage>
</organism>
<dbReference type="Gene3D" id="1.20.1250.20">
    <property type="entry name" value="MFS general substrate transporter like domains"/>
    <property type="match status" value="1"/>
</dbReference>
<dbReference type="AlphaFoldDB" id="A0A378VSS1"/>